<evidence type="ECO:0000259" key="3">
    <source>
        <dbReference type="PROSITE" id="PS50222"/>
    </source>
</evidence>
<sequence>MAAAPNKLFDGTTAGGGDWAQAAAVFRKYDADGSGRLDRSELVLALHEAGLLAAVTPGGAARVLAEMDDNGDGVVSFEEFRGAYSRLVKLRGEEARQARFRAAAAAPTVPSAAAVDPRLAAAFREFAAYGTAKGLAERTPRGGSEGMTGRQFQRACAAAGLTVGTAVIDVVFAGLCAGKTRTLPFIRFLEALAKVAHEAGVPLDTALDMLRSAAPTATAGSYSGAAPACSAATAKAPACTGPLAPLRSISPRPKTASPRPKSAASVAAGGKPAGAADVGTDGVTPPALKLQQRVVTLQQLLEDGVLEGEDSIPAVHEAATPDEAKPVAQGGVPPQQAQRAAGDHVLLNPAFQGLDPAGDLPGFRLELLTLLEERCEAVEAHCAALTGSRAALARELVERTAAALGGGATSGTAAQQQAEALGALRSEFEARLAEADGRLGNAVRAVAAECRVAVAAVGERQRAQEAALRGEMKSMNEALLAIARRVGSMVQGQAAQK</sequence>
<feature type="domain" description="EF-hand" evidence="3">
    <location>
        <begin position="17"/>
        <end position="52"/>
    </location>
</feature>
<accession>A0A2P6V6A9</accession>
<reference evidence="4 5" key="1">
    <citation type="journal article" date="2018" name="Plant J.">
        <title>Genome sequences of Chlorella sorokiniana UTEX 1602 and Micractinium conductrix SAG 241.80: implications to maltose excretion by a green alga.</title>
        <authorList>
            <person name="Arriola M.B."/>
            <person name="Velmurugan N."/>
            <person name="Zhang Y."/>
            <person name="Plunkett M.H."/>
            <person name="Hondzo H."/>
            <person name="Barney B.M."/>
        </authorList>
    </citation>
    <scope>NUCLEOTIDE SEQUENCE [LARGE SCALE GENOMIC DNA]</scope>
    <source>
        <strain evidence="4 5">SAG 241.80</strain>
    </source>
</reference>
<dbReference type="Gene3D" id="1.10.238.10">
    <property type="entry name" value="EF-hand"/>
    <property type="match status" value="2"/>
</dbReference>
<dbReference type="InterPro" id="IPR002048">
    <property type="entry name" value="EF_hand_dom"/>
</dbReference>
<evidence type="ECO:0000256" key="1">
    <source>
        <dbReference type="ARBA" id="ARBA00022837"/>
    </source>
</evidence>
<name>A0A2P6V6A9_9CHLO</name>
<comment type="caution">
    <text evidence="4">The sequence shown here is derived from an EMBL/GenBank/DDBJ whole genome shotgun (WGS) entry which is preliminary data.</text>
</comment>
<proteinExistence type="predicted"/>
<gene>
    <name evidence="4" type="ORF">C2E20_6826</name>
</gene>
<dbReference type="InterPro" id="IPR011992">
    <property type="entry name" value="EF-hand-dom_pair"/>
</dbReference>
<feature type="domain" description="EF-hand" evidence="3">
    <location>
        <begin position="55"/>
        <end position="90"/>
    </location>
</feature>
<dbReference type="AlphaFoldDB" id="A0A2P6V6A9"/>
<evidence type="ECO:0000256" key="2">
    <source>
        <dbReference type="SAM" id="MobiDB-lite"/>
    </source>
</evidence>
<dbReference type="PROSITE" id="PS00018">
    <property type="entry name" value="EF_HAND_1"/>
    <property type="match status" value="2"/>
</dbReference>
<dbReference type="PROSITE" id="PS50222">
    <property type="entry name" value="EF_HAND_2"/>
    <property type="match status" value="2"/>
</dbReference>
<protein>
    <recommendedName>
        <fullName evidence="3">EF-hand domain-containing protein</fullName>
    </recommendedName>
</protein>
<evidence type="ECO:0000313" key="4">
    <source>
        <dbReference type="EMBL" id="PSC69619.1"/>
    </source>
</evidence>
<organism evidence="4 5">
    <name type="scientific">Micractinium conductrix</name>
    <dbReference type="NCBI Taxonomy" id="554055"/>
    <lineage>
        <taxon>Eukaryota</taxon>
        <taxon>Viridiplantae</taxon>
        <taxon>Chlorophyta</taxon>
        <taxon>core chlorophytes</taxon>
        <taxon>Trebouxiophyceae</taxon>
        <taxon>Chlorellales</taxon>
        <taxon>Chlorellaceae</taxon>
        <taxon>Chlorella clade</taxon>
        <taxon>Micractinium</taxon>
    </lineage>
</organism>
<dbReference type="EMBL" id="LHPF02000025">
    <property type="protein sequence ID" value="PSC69619.1"/>
    <property type="molecule type" value="Genomic_DNA"/>
</dbReference>
<dbReference type="GO" id="GO:0005509">
    <property type="term" value="F:calcium ion binding"/>
    <property type="evidence" value="ECO:0007669"/>
    <property type="project" value="InterPro"/>
</dbReference>
<feature type="region of interest" description="Disordered" evidence="2">
    <location>
        <begin position="242"/>
        <end position="275"/>
    </location>
</feature>
<dbReference type="Proteomes" id="UP000239649">
    <property type="component" value="Unassembled WGS sequence"/>
</dbReference>
<dbReference type="OrthoDB" id="26525at2759"/>
<evidence type="ECO:0000313" key="5">
    <source>
        <dbReference type="Proteomes" id="UP000239649"/>
    </source>
</evidence>
<dbReference type="InterPro" id="IPR018247">
    <property type="entry name" value="EF_Hand_1_Ca_BS"/>
</dbReference>
<dbReference type="Pfam" id="PF13499">
    <property type="entry name" value="EF-hand_7"/>
    <property type="match status" value="1"/>
</dbReference>
<keyword evidence="1" id="KW-0106">Calcium</keyword>
<keyword evidence="5" id="KW-1185">Reference proteome</keyword>
<dbReference type="STRING" id="554055.A0A2P6V6A9"/>
<dbReference type="CDD" id="cd00051">
    <property type="entry name" value="EFh"/>
    <property type="match status" value="1"/>
</dbReference>
<dbReference type="SMART" id="SM00054">
    <property type="entry name" value="EFh"/>
    <property type="match status" value="2"/>
</dbReference>
<dbReference type="SUPFAM" id="SSF47473">
    <property type="entry name" value="EF-hand"/>
    <property type="match status" value="1"/>
</dbReference>